<accession>A0A934U0H1</accession>
<sequence length="211" mass="23685">MSKEFKIRTRNPELFLRVQKGHFATMHSHTNYYIDVTTQKYRMSEAKAVAHEIVSFYRTNTIIDTIICLDGTEVLGAFVAQELSDASFMNLNAHHTIYILSPEFMGNGQMVFRDNTSPMIENKHVLILAASVTTGKTALAAIDAIKYYGGHIVGVSSIFATVGECDEIPVTSIFNPNDLQDYQSYKPHRCPMCQNGERLEALVNSYGYSKL</sequence>
<dbReference type="AlphaFoldDB" id="A0A934U0H1"/>
<gene>
    <name evidence="1" type="ORF">JKK62_06455</name>
</gene>
<proteinExistence type="predicted"/>
<dbReference type="GO" id="GO:0016757">
    <property type="term" value="F:glycosyltransferase activity"/>
    <property type="evidence" value="ECO:0007669"/>
    <property type="project" value="UniProtKB-KW"/>
</dbReference>
<dbReference type="Proteomes" id="UP000633365">
    <property type="component" value="Unassembled WGS sequence"/>
</dbReference>
<reference evidence="1" key="1">
    <citation type="submission" date="2021-01" db="EMBL/GenBank/DDBJ databases">
        <title>Genome public.</title>
        <authorList>
            <person name="Liu C."/>
            <person name="Sun Q."/>
        </authorList>
    </citation>
    <scope>NUCLEOTIDE SEQUENCE</scope>
    <source>
        <strain evidence="1">M6</strain>
    </source>
</reference>
<dbReference type="CDD" id="cd06223">
    <property type="entry name" value="PRTases_typeI"/>
    <property type="match status" value="1"/>
</dbReference>
<protein>
    <submittedName>
        <fullName evidence="1">Orotate phosphoribosyltransferase</fullName>
    </submittedName>
</protein>
<dbReference type="SUPFAM" id="SSF53271">
    <property type="entry name" value="PRTase-like"/>
    <property type="match status" value="1"/>
</dbReference>
<keyword evidence="1" id="KW-0328">Glycosyltransferase</keyword>
<dbReference type="InterPro" id="IPR029057">
    <property type="entry name" value="PRTase-like"/>
</dbReference>
<organism evidence="1 2">
    <name type="scientific">Ruminococcus difficilis</name>
    <dbReference type="NCBI Taxonomy" id="2763069"/>
    <lineage>
        <taxon>Bacteria</taxon>
        <taxon>Bacillati</taxon>
        <taxon>Bacillota</taxon>
        <taxon>Clostridia</taxon>
        <taxon>Eubacteriales</taxon>
        <taxon>Oscillospiraceae</taxon>
        <taxon>Ruminococcus</taxon>
    </lineage>
</organism>
<evidence type="ECO:0000313" key="2">
    <source>
        <dbReference type="Proteomes" id="UP000633365"/>
    </source>
</evidence>
<name>A0A934U0H1_9FIRM</name>
<dbReference type="Gene3D" id="3.40.50.2020">
    <property type="match status" value="1"/>
</dbReference>
<keyword evidence="2" id="KW-1185">Reference proteome</keyword>
<dbReference type="InterPro" id="IPR000836">
    <property type="entry name" value="PRTase_dom"/>
</dbReference>
<comment type="caution">
    <text evidence="1">The sequence shown here is derived from an EMBL/GenBank/DDBJ whole genome shotgun (WGS) entry which is preliminary data.</text>
</comment>
<dbReference type="EMBL" id="JAEQMG010000048">
    <property type="protein sequence ID" value="MBK6088300.1"/>
    <property type="molecule type" value="Genomic_DNA"/>
</dbReference>
<evidence type="ECO:0000313" key="1">
    <source>
        <dbReference type="EMBL" id="MBK6088300.1"/>
    </source>
</evidence>
<dbReference type="RefSeq" id="WP_201427199.1">
    <property type="nucleotide sequence ID" value="NZ_JAEQMG010000048.1"/>
</dbReference>
<keyword evidence="1" id="KW-0808">Transferase</keyword>